<evidence type="ECO:0000313" key="1">
    <source>
        <dbReference type="EMBL" id="GBM42856.1"/>
    </source>
</evidence>
<name>A0A4Y2FQL9_ARAVE</name>
<accession>A0A4Y2FQL9</accession>
<proteinExistence type="predicted"/>
<keyword evidence="2" id="KW-1185">Reference proteome</keyword>
<evidence type="ECO:0000313" key="2">
    <source>
        <dbReference type="Proteomes" id="UP000499080"/>
    </source>
</evidence>
<comment type="caution">
    <text evidence="1">The sequence shown here is derived from an EMBL/GenBank/DDBJ whole genome shotgun (WGS) entry which is preliminary data.</text>
</comment>
<sequence>MNFGSSYGNLIDVLFWVTTQIRSNFHLPYHVVQGAIINDCEALSEPFTLRKNHLTSSWLGFLREFGANPSIGTIGDAGSLSVLVRMSLLLLLEAKDVWVILILWDCCWSTAKTGACEE</sequence>
<organism evidence="1 2">
    <name type="scientific">Araneus ventricosus</name>
    <name type="common">Orbweaver spider</name>
    <name type="synonym">Epeira ventricosa</name>
    <dbReference type="NCBI Taxonomy" id="182803"/>
    <lineage>
        <taxon>Eukaryota</taxon>
        <taxon>Metazoa</taxon>
        <taxon>Ecdysozoa</taxon>
        <taxon>Arthropoda</taxon>
        <taxon>Chelicerata</taxon>
        <taxon>Arachnida</taxon>
        <taxon>Araneae</taxon>
        <taxon>Araneomorphae</taxon>
        <taxon>Entelegynae</taxon>
        <taxon>Araneoidea</taxon>
        <taxon>Araneidae</taxon>
        <taxon>Araneus</taxon>
    </lineage>
</organism>
<dbReference type="Proteomes" id="UP000499080">
    <property type="component" value="Unassembled WGS sequence"/>
</dbReference>
<dbReference type="AlphaFoldDB" id="A0A4Y2FQL9"/>
<gene>
    <name evidence="1" type="ORF">AVEN_161612_1</name>
</gene>
<protein>
    <submittedName>
        <fullName evidence="1">Uncharacterized protein</fullName>
    </submittedName>
</protein>
<reference evidence="1 2" key="1">
    <citation type="journal article" date="2019" name="Sci. Rep.">
        <title>Orb-weaving spider Araneus ventricosus genome elucidates the spidroin gene catalogue.</title>
        <authorList>
            <person name="Kono N."/>
            <person name="Nakamura H."/>
            <person name="Ohtoshi R."/>
            <person name="Moran D.A.P."/>
            <person name="Shinohara A."/>
            <person name="Yoshida Y."/>
            <person name="Fujiwara M."/>
            <person name="Mori M."/>
            <person name="Tomita M."/>
            <person name="Arakawa K."/>
        </authorList>
    </citation>
    <scope>NUCLEOTIDE SEQUENCE [LARGE SCALE GENOMIC DNA]</scope>
</reference>
<dbReference type="EMBL" id="BGPR01001007">
    <property type="protein sequence ID" value="GBM42856.1"/>
    <property type="molecule type" value="Genomic_DNA"/>
</dbReference>